<dbReference type="Gene3D" id="1.25.40.20">
    <property type="entry name" value="Ankyrin repeat-containing domain"/>
    <property type="match status" value="1"/>
</dbReference>
<dbReference type="AlphaFoldDB" id="A0AA38J787"/>
<evidence type="ECO:0000256" key="1">
    <source>
        <dbReference type="PROSITE-ProRule" id="PRU00023"/>
    </source>
</evidence>
<dbReference type="PROSITE" id="PS50297">
    <property type="entry name" value="ANK_REP_REGION"/>
    <property type="match status" value="1"/>
</dbReference>
<comment type="caution">
    <text evidence="2">The sequence shown here is derived from an EMBL/GenBank/DDBJ whole genome shotgun (WGS) entry which is preliminary data.</text>
</comment>
<dbReference type="SMART" id="SM00248">
    <property type="entry name" value="ANK"/>
    <property type="match status" value="4"/>
</dbReference>
<dbReference type="PANTHER" id="PTHR24157:SF3">
    <property type="entry name" value="ANKYRIN REPEAT, SAM AND BASIC LEUCINE ZIPPER DOMAIN-CONTAINING PROTEIN 1"/>
    <property type="match status" value="1"/>
</dbReference>
<dbReference type="SUPFAM" id="SSF48403">
    <property type="entry name" value="Ankyrin repeat"/>
    <property type="match status" value="1"/>
</dbReference>
<dbReference type="PANTHER" id="PTHR24157">
    <property type="entry name" value="ANKYRIN REPEAT, SAM AND BASIC LEUCINE ZIPPER DOMAIN-CONTAINING PROTEIN 1"/>
    <property type="match status" value="1"/>
</dbReference>
<dbReference type="PROSITE" id="PS50088">
    <property type="entry name" value="ANK_REPEAT"/>
    <property type="match status" value="2"/>
</dbReference>
<dbReference type="SUPFAM" id="SSF47769">
    <property type="entry name" value="SAM/Pointed domain"/>
    <property type="match status" value="1"/>
</dbReference>
<name>A0AA38J787_9CUCU</name>
<feature type="repeat" description="ANK" evidence="1">
    <location>
        <begin position="81"/>
        <end position="113"/>
    </location>
</feature>
<keyword evidence="1" id="KW-0040">ANK repeat</keyword>
<keyword evidence="3" id="KW-1185">Reference proteome</keyword>
<evidence type="ECO:0000313" key="2">
    <source>
        <dbReference type="EMBL" id="KAJ3665354.1"/>
    </source>
</evidence>
<dbReference type="InterPro" id="IPR036770">
    <property type="entry name" value="Ankyrin_rpt-contain_sf"/>
</dbReference>
<evidence type="ECO:0000313" key="3">
    <source>
        <dbReference type="Proteomes" id="UP001168821"/>
    </source>
</evidence>
<dbReference type="EMBL" id="JALNTZ010000001">
    <property type="protein sequence ID" value="KAJ3665354.1"/>
    <property type="molecule type" value="Genomic_DNA"/>
</dbReference>
<sequence length="426" mass="48348">MLYGPDMSSDDEDGLSDDNEYYEFKEKLKAVQRQAAENIDTEAEEKQRQLKTIFSAISFGRPETVFTELDTGVDVDVDLEFGWTPFLLACTTGDERIISGLLERGANVHQRKDGTTPLMLLCAINSNDETVEQSILTCVKLLLERGVDVNIVDSKRRTAIMCAANNGHLETVKLLLPLVDKNAEDNQRWDVLFWAVDGNHLKIVQFLLSQGFTFAKVDIRGNTAADLAHSNGFQDIVDLFPKDPFDEFYSRLNNNELNFEETFDVLGKNEKPQFFSDICKILRGTKSEHVMPILWDQKITLGEFLALTDTKLQELGVQFPYQRQRIVGGLYKFHKHPFKPQSIPFIKRDQMYTNIDVAASVLTCIKQLHAMEAGLKFVIANSTQKLSLPESKEMNILIAKTRQQINRLNIISQQLVKKTAPPRARA</sequence>
<dbReference type="InterPro" id="IPR013761">
    <property type="entry name" value="SAM/pointed_sf"/>
</dbReference>
<dbReference type="GO" id="GO:0071546">
    <property type="term" value="C:pi-body"/>
    <property type="evidence" value="ECO:0007669"/>
    <property type="project" value="TreeGrafter"/>
</dbReference>
<evidence type="ECO:0008006" key="4">
    <source>
        <dbReference type="Google" id="ProtNLM"/>
    </source>
</evidence>
<dbReference type="Pfam" id="PF12796">
    <property type="entry name" value="Ank_2"/>
    <property type="match status" value="2"/>
</dbReference>
<dbReference type="Gene3D" id="1.10.150.50">
    <property type="entry name" value="Transcription Factor, Ets-1"/>
    <property type="match status" value="1"/>
</dbReference>
<reference evidence="2" key="1">
    <citation type="journal article" date="2023" name="G3 (Bethesda)">
        <title>Whole genome assemblies of Zophobas morio and Tenebrio molitor.</title>
        <authorList>
            <person name="Kaur S."/>
            <person name="Stinson S.A."/>
            <person name="diCenzo G.C."/>
        </authorList>
    </citation>
    <scope>NUCLEOTIDE SEQUENCE</scope>
    <source>
        <strain evidence="2">QUZm001</strain>
    </source>
</reference>
<dbReference type="Proteomes" id="UP001168821">
    <property type="component" value="Unassembled WGS sequence"/>
</dbReference>
<proteinExistence type="predicted"/>
<protein>
    <recommendedName>
        <fullName evidence="4">Ankyrin repeat, SAM and basic leucine zipper domain-containing protein 1</fullName>
    </recommendedName>
</protein>
<gene>
    <name evidence="2" type="ORF">Zmor_000852</name>
</gene>
<organism evidence="2 3">
    <name type="scientific">Zophobas morio</name>
    <dbReference type="NCBI Taxonomy" id="2755281"/>
    <lineage>
        <taxon>Eukaryota</taxon>
        <taxon>Metazoa</taxon>
        <taxon>Ecdysozoa</taxon>
        <taxon>Arthropoda</taxon>
        <taxon>Hexapoda</taxon>
        <taxon>Insecta</taxon>
        <taxon>Pterygota</taxon>
        <taxon>Neoptera</taxon>
        <taxon>Endopterygota</taxon>
        <taxon>Coleoptera</taxon>
        <taxon>Polyphaga</taxon>
        <taxon>Cucujiformia</taxon>
        <taxon>Tenebrionidae</taxon>
        <taxon>Zophobas</taxon>
    </lineage>
</organism>
<dbReference type="InterPro" id="IPR002110">
    <property type="entry name" value="Ankyrin_rpt"/>
</dbReference>
<accession>A0AA38J787</accession>
<feature type="repeat" description="ANK" evidence="1">
    <location>
        <begin position="113"/>
        <end position="154"/>
    </location>
</feature>